<reference evidence="3" key="1">
    <citation type="submission" date="2020-04" db="EMBL/GenBank/DDBJ databases">
        <authorList>
            <person name="Chiriac C."/>
            <person name="Salcher M."/>
            <person name="Ghai R."/>
            <person name="Kavagutti S V."/>
        </authorList>
    </citation>
    <scope>NUCLEOTIDE SEQUENCE</scope>
</reference>
<dbReference type="EMBL" id="LR796980">
    <property type="protein sequence ID" value="CAB4179008.1"/>
    <property type="molecule type" value="Genomic_DNA"/>
</dbReference>
<evidence type="ECO:0000313" key="1">
    <source>
        <dbReference type="EMBL" id="CAB4135634.1"/>
    </source>
</evidence>
<evidence type="ECO:0000313" key="9">
    <source>
        <dbReference type="EMBL" id="CAB4216142.1"/>
    </source>
</evidence>
<gene>
    <name evidence="6" type="ORF">UFOVP1031_21</name>
    <name evidence="7" type="ORF">UFOVP1172_114</name>
    <name evidence="8" type="ORF">UFOVP1240_19</name>
    <name evidence="9" type="ORF">UFOVP1486_76</name>
    <name evidence="11" type="ORF">UFOVP1578_93</name>
    <name evidence="10" type="ORF">UFOVP1630_85</name>
    <name evidence="1" type="ORF">UFOVP288_36</name>
    <name evidence="2" type="ORF">UFOVP483_3</name>
    <name evidence="3" type="ORF">UFOVP573_79</name>
    <name evidence="4" type="ORF">UFOVP769_36</name>
    <name evidence="5" type="ORF">UFOVP962_4</name>
</gene>
<dbReference type="Gene3D" id="3.40.50.1000">
    <property type="entry name" value="HAD superfamily/HAD-like"/>
    <property type="match status" value="1"/>
</dbReference>
<sequence>MKNNSIVLDLDGVIADIDTAVSDYLHYVCGVDDDYSSWFTTDTKDKEALKLFSNELFWKNLKPFEDAWYQVNKWFSDGIDVHIVTARRTEASVRSTEPWLDDWRINTLRPKFAKMHAKHEIISEINPVFVVEDNPNEVISLRDNGINCYLRKAWYNKQFWNDLPCIDSLYELEI</sequence>
<dbReference type="EMBL" id="LR797130">
    <property type="protein sequence ID" value="CAB4188807.1"/>
    <property type="molecule type" value="Genomic_DNA"/>
</dbReference>
<protein>
    <submittedName>
        <fullName evidence="3">Uncharacterized protein</fullName>
    </submittedName>
</protein>
<evidence type="ECO:0000313" key="6">
    <source>
        <dbReference type="EMBL" id="CAB4179008.1"/>
    </source>
</evidence>
<organism evidence="3">
    <name type="scientific">uncultured Caudovirales phage</name>
    <dbReference type="NCBI Taxonomy" id="2100421"/>
    <lineage>
        <taxon>Viruses</taxon>
        <taxon>Duplodnaviria</taxon>
        <taxon>Heunggongvirae</taxon>
        <taxon>Uroviricota</taxon>
        <taxon>Caudoviricetes</taxon>
        <taxon>Peduoviridae</taxon>
        <taxon>Maltschvirus</taxon>
        <taxon>Maltschvirus maltsch</taxon>
    </lineage>
</organism>
<proteinExistence type="predicted"/>
<evidence type="ECO:0000313" key="4">
    <source>
        <dbReference type="EMBL" id="CAB4161169.1"/>
    </source>
</evidence>
<dbReference type="EMBL" id="LR796917">
    <property type="protein sequence ID" value="CAB4173680.1"/>
    <property type="molecule type" value="Genomic_DNA"/>
</dbReference>
<evidence type="ECO:0000313" key="8">
    <source>
        <dbReference type="EMBL" id="CAB4191943.1"/>
    </source>
</evidence>
<evidence type="ECO:0000313" key="3">
    <source>
        <dbReference type="EMBL" id="CAB4150953.1"/>
    </source>
</evidence>
<dbReference type="EMBL" id="LR797180">
    <property type="protein sequence ID" value="CAB4191943.1"/>
    <property type="molecule type" value="Genomic_DNA"/>
</dbReference>
<dbReference type="InterPro" id="IPR036412">
    <property type="entry name" value="HAD-like_sf"/>
</dbReference>
<dbReference type="EMBL" id="LR796709">
    <property type="protein sequence ID" value="CAB4161169.1"/>
    <property type="molecule type" value="Genomic_DNA"/>
</dbReference>
<evidence type="ECO:0000313" key="11">
    <source>
        <dbReference type="EMBL" id="CAB5230741.1"/>
    </source>
</evidence>
<dbReference type="EMBL" id="LR798423">
    <property type="protein sequence ID" value="CAB5230741.1"/>
    <property type="molecule type" value="Genomic_DNA"/>
</dbReference>
<evidence type="ECO:0000313" key="7">
    <source>
        <dbReference type="EMBL" id="CAB4188807.1"/>
    </source>
</evidence>
<dbReference type="EMBL" id="LR797492">
    <property type="protein sequence ID" value="CAB4220135.1"/>
    <property type="molecule type" value="Genomic_DNA"/>
</dbReference>
<evidence type="ECO:0000313" key="2">
    <source>
        <dbReference type="EMBL" id="CAB4146041.1"/>
    </source>
</evidence>
<dbReference type="EMBL" id="LR796461">
    <property type="protein sequence ID" value="CAB4146041.1"/>
    <property type="molecule type" value="Genomic_DNA"/>
</dbReference>
<dbReference type="SUPFAM" id="SSF56784">
    <property type="entry name" value="HAD-like"/>
    <property type="match status" value="1"/>
</dbReference>
<dbReference type="EMBL" id="LR796305">
    <property type="protein sequence ID" value="CAB4135634.1"/>
    <property type="molecule type" value="Genomic_DNA"/>
</dbReference>
<evidence type="ECO:0000313" key="10">
    <source>
        <dbReference type="EMBL" id="CAB4220135.1"/>
    </source>
</evidence>
<dbReference type="EMBL" id="LR797434">
    <property type="protein sequence ID" value="CAB4216142.1"/>
    <property type="molecule type" value="Genomic_DNA"/>
</dbReference>
<name>A0A6J5N138_9CAUD</name>
<dbReference type="InterPro" id="IPR023214">
    <property type="entry name" value="HAD_sf"/>
</dbReference>
<evidence type="ECO:0000313" key="5">
    <source>
        <dbReference type="EMBL" id="CAB4173680.1"/>
    </source>
</evidence>
<dbReference type="EMBL" id="LR796548">
    <property type="protein sequence ID" value="CAB4150953.1"/>
    <property type="molecule type" value="Genomic_DNA"/>
</dbReference>
<accession>A0A6J5N138</accession>